<dbReference type="RefSeq" id="WP_198854931.1">
    <property type="nucleotide sequence ID" value="NZ_BAABDT010000001.1"/>
</dbReference>
<dbReference type="EMBL" id="BAABDT010000001">
    <property type="protein sequence ID" value="GAA3724414.1"/>
    <property type="molecule type" value="Genomic_DNA"/>
</dbReference>
<sequence length="68" mass="7044">MKSIIKIENLKTLKINSKSVLSGGFASLDESQMAKIRGGKQAPGVNDYCTNGTCGGGNVECTNTSSCS</sequence>
<gene>
    <name evidence="1" type="ORF">GCM10022422_01810</name>
</gene>
<comment type="caution">
    <text evidence="1">The sequence shown here is derived from an EMBL/GenBank/DDBJ whole genome shotgun (WGS) entry which is preliminary data.</text>
</comment>
<evidence type="ECO:0000313" key="1">
    <source>
        <dbReference type="EMBL" id="GAA3724414.1"/>
    </source>
</evidence>
<evidence type="ECO:0008006" key="3">
    <source>
        <dbReference type="Google" id="ProtNLM"/>
    </source>
</evidence>
<accession>A0ABP7EUJ1</accession>
<evidence type="ECO:0000313" key="2">
    <source>
        <dbReference type="Proteomes" id="UP001501367"/>
    </source>
</evidence>
<reference evidence="2" key="1">
    <citation type="journal article" date="2019" name="Int. J. Syst. Evol. Microbiol.">
        <title>The Global Catalogue of Microorganisms (GCM) 10K type strain sequencing project: providing services to taxonomists for standard genome sequencing and annotation.</title>
        <authorList>
            <consortium name="The Broad Institute Genomics Platform"/>
            <consortium name="The Broad Institute Genome Sequencing Center for Infectious Disease"/>
            <person name="Wu L."/>
            <person name="Ma J."/>
        </authorList>
    </citation>
    <scope>NUCLEOTIDE SEQUENCE [LARGE SCALE GENOMIC DNA]</scope>
    <source>
        <strain evidence="2">JCM 17336</strain>
    </source>
</reference>
<protein>
    <recommendedName>
        <fullName evidence="3">Bacteriocin</fullName>
    </recommendedName>
</protein>
<keyword evidence="2" id="KW-1185">Reference proteome</keyword>
<organism evidence="1 2">
    <name type="scientific">Flavobacterium ginsengisoli</name>
    <dbReference type="NCBI Taxonomy" id="871694"/>
    <lineage>
        <taxon>Bacteria</taxon>
        <taxon>Pseudomonadati</taxon>
        <taxon>Bacteroidota</taxon>
        <taxon>Flavobacteriia</taxon>
        <taxon>Flavobacteriales</taxon>
        <taxon>Flavobacteriaceae</taxon>
        <taxon>Flavobacterium</taxon>
    </lineage>
</organism>
<proteinExistence type="predicted"/>
<name>A0ABP7EUJ1_9FLAO</name>
<dbReference type="Proteomes" id="UP001501367">
    <property type="component" value="Unassembled WGS sequence"/>
</dbReference>